<keyword evidence="4 9" id="KW-1133">Transmembrane helix</keyword>
<keyword evidence="5 9" id="KW-0472">Membrane</keyword>
<evidence type="ECO:0000256" key="5">
    <source>
        <dbReference type="ARBA" id="ARBA00023136"/>
    </source>
</evidence>
<dbReference type="EMBL" id="JAKGAS010000001">
    <property type="protein sequence ID" value="MCF2946578.1"/>
    <property type="molecule type" value="Genomic_DNA"/>
</dbReference>
<evidence type="ECO:0000256" key="9">
    <source>
        <dbReference type="SAM" id="Phobius"/>
    </source>
</evidence>
<name>A0ABS9D0W9_9ALTE</name>
<evidence type="ECO:0000256" key="7">
    <source>
        <dbReference type="ARBA" id="ARBA00024197"/>
    </source>
</evidence>
<evidence type="ECO:0000313" key="12">
    <source>
        <dbReference type="Proteomes" id="UP001521137"/>
    </source>
</evidence>
<dbReference type="Proteomes" id="UP001521137">
    <property type="component" value="Unassembled WGS sequence"/>
</dbReference>
<organism evidence="11 12">
    <name type="scientific">Paraglaciecola algarum</name>
    <dbReference type="NCBI Taxonomy" id="3050085"/>
    <lineage>
        <taxon>Bacteria</taxon>
        <taxon>Pseudomonadati</taxon>
        <taxon>Pseudomonadota</taxon>
        <taxon>Gammaproteobacteria</taxon>
        <taxon>Alteromonadales</taxon>
        <taxon>Alteromonadaceae</taxon>
        <taxon>Paraglaciecola</taxon>
    </lineage>
</organism>
<evidence type="ECO:0000256" key="6">
    <source>
        <dbReference type="ARBA" id="ARBA00023186"/>
    </source>
</evidence>
<gene>
    <name evidence="11" type="ORF">L0668_00535</name>
</gene>
<dbReference type="RefSeq" id="WP_235310107.1">
    <property type="nucleotide sequence ID" value="NZ_JAKGAS010000001.1"/>
</dbReference>
<keyword evidence="2" id="KW-1003">Cell membrane</keyword>
<evidence type="ECO:0000256" key="8">
    <source>
        <dbReference type="ARBA" id="ARBA00024235"/>
    </source>
</evidence>
<keyword evidence="12" id="KW-1185">Reference proteome</keyword>
<feature type="transmembrane region" description="Helical" evidence="9">
    <location>
        <begin position="24"/>
        <end position="42"/>
    </location>
</feature>
<evidence type="ECO:0000256" key="3">
    <source>
        <dbReference type="ARBA" id="ARBA00022692"/>
    </source>
</evidence>
<evidence type="ECO:0000256" key="4">
    <source>
        <dbReference type="ARBA" id="ARBA00022989"/>
    </source>
</evidence>
<dbReference type="Gene3D" id="1.25.40.10">
    <property type="entry name" value="Tetratricopeptide repeat domain"/>
    <property type="match status" value="1"/>
</dbReference>
<reference evidence="11 12" key="1">
    <citation type="submission" date="2022-01" db="EMBL/GenBank/DDBJ databases">
        <title>Paraglaciecola sp. G1-23.</title>
        <authorList>
            <person name="Jin M.S."/>
            <person name="Han D.M."/>
            <person name="Kim H.M."/>
            <person name="Jeon C.O."/>
        </authorList>
    </citation>
    <scope>NUCLEOTIDE SEQUENCE [LARGE SCALE GENOMIC DNA]</scope>
    <source>
        <strain evidence="11 12">G1-23</strain>
    </source>
</reference>
<comment type="caution">
    <text evidence="11">The sequence shown here is derived from an EMBL/GenBank/DDBJ whole genome shotgun (WGS) entry which is preliminary data.</text>
</comment>
<evidence type="ECO:0000256" key="1">
    <source>
        <dbReference type="ARBA" id="ARBA00004401"/>
    </source>
</evidence>
<dbReference type="SUPFAM" id="SSF48452">
    <property type="entry name" value="TPR-like"/>
    <property type="match status" value="1"/>
</dbReference>
<dbReference type="PANTHER" id="PTHR38035:SF1">
    <property type="entry name" value="ANCILLARY SECYEG TRANSLOCON SUBUNIT"/>
    <property type="match status" value="1"/>
</dbReference>
<evidence type="ECO:0000313" key="11">
    <source>
        <dbReference type="EMBL" id="MCF2946578.1"/>
    </source>
</evidence>
<accession>A0ABS9D0W9</accession>
<proteinExistence type="inferred from homology"/>
<keyword evidence="3 9" id="KW-0812">Transmembrane</keyword>
<evidence type="ECO:0000259" key="10">
    <source>
        <dbReference type="Pfam" id="PF09976"/>
    </source>
</evidence>
<dbReference type="InterPro" id="IPR026039">
    <property type="entry name" value="YfgM"/>
</dbReference>
<feature type="domain" description="Ancillary SecYEG translocon subunit/Cell division coordinator CpoB TPR" evidence="10">
    <location>
        <begin position="15"/>
        <end position="202"/>
    </location>
</feature>
<dbReference type="PIRSF" id="PIRSF006170">
    <property type="entry name" value="YfgM"/>
    <property type="match status" value="1"/>
</dbReference>
<keyword evidence="6" id="KW-0143">Chaperone</keyword>
<dbReference type="InterPro" id="IPR018704">
    <property type="entry name" value="SecYEG/CpoB_TPR"/>
</dbReference>
<dbReference type="PANTHER" id="PTHR38035">
    <property type="entry name" value="UPF0070 PROTEIN YFGM"/>
    <property type="match status" value="1"/>
</dbReference>
<sequence>MDQFETEEQQVEAIKRFWKENGTALIVGAVLGLGGLYGWRYFNESQMEAKEAASVAYEKASTQLAADEKGIGQAKAYIDTHADTGYSLLMALELAKKATDSDDLTEAAKHLEFVSNNADVLAIKSVAQVRLARIQIEQGELDKALATAEKIQDAAFKGASQEIKGDVYQAQKLFDKARAAYSAALEINERDPILKMKLDNLTAMANG</sequence>
<comment type="similarity">
    <text evidence="7">Belongs to the YfgM family.</text>
</comment>
<dbReference type="InterPro" id="IPR011990">
    <property type="entry name" value="TPR-like_helical_dom_sf"/>
</dbReference>
<dbReference type="Pfam" id="PF09976">
    <property type="entry name" value="TPR_21"/>
    <property type="match status" value="1"/>
</dbReference>
<comment type="subcellular location">
    <subcellularLocation>
        <location evidence="1">Cell membrane</location>
        <topology evidence="1">Single-pass type II membrane protein</topology>
    </subcellularLocation>
</comment>
<protein>
    <recommendedName>
        <fullName evidence="8">Ancillary SecYEG translocon subunit</fullName>
    </recommendedName>
</protein>
<evidence type="ECO:0000256" key="2">
    <source>
        <dbReference type="ARBA" id="ARBA00022475"/>
    </source>
</evidence>